<keyword evidence="3" id="KW-1185">Reference proteome</keyword>
<name>A0ABY8QWE7_9MICO</name>
<accession>A0ABY8QWE7</accession>
<dbReference type="RefSeq" id="WP_349639540.1">
    <property type="nucleotide sequence ID" value="NZ_CP090958.1"/>
</dbReference>
<dbReference type="InterPro" id="IPR036388">
    <property type="entry name" value="WH-like_DNA-bd_sf"/>
</dbReference>
<evidence type="ECO:0000313" key="2">
    <source>
        <dbReference type="EMBL" id="WGW12736.1"/>
    </source>
</evidence>
<sequence>MTVEDKPYRKLTDREKQERVQEYRDQHGDLLTLSEACCRYGLRDNTIRKWITRKQLPCVTIDRRRYVWSEDVMDCIAAREQSNRGPRRVFVDRNTK</sequence>
<dbReference type="SUPFAM" id="SSF46955">
    <property type="entry name" value="Putative DNA-binding domain"/>
    <property type="match status" value="1"/>
</dbReference>
<gene>
    <name evidence="2" type="ORF">LWF01_02895</name>
</gene>
<dbReference type="EMBL" id="CP090958">
    <property type="protein sequence ID" value="WGW12736.1"/>
    <property type="molecule type" value="Genomic_DNA"/>
</dbReference>
<dbReference type="InterPro" id="IPR009061">
    <property type="entry name" value="DNA-bd_dom_put_sf"/>
</dbReference>
<feature type="domain" description="Helix-turn-helix" evidence="1">
    <location>
        <begin position="30"/>
        <end position="77"/>
    </location>
</feature>
<dbReference type="Pfam" id="PF12728">
    <property type="entry name" value="HTH_17"/>
    <property type="match status" value="1"/>
</dbReference>
<dbReference type="Proteomes" id="UP001209083">
    <property type="component" value="Chromosome"/>
</dbReference>
<protein>
    <submittedName>
        <fullName evidence="2">Helix-turn-helix domain-containing protein</fullName>
    </submittedName>
</protein>
<evidence type="ECO:0000259" key="1">
    <source>
        <dbReference type="Pfam" id="PF12728"/>
    </source>
</evidence>
<organism evidence="2 3">
    <name type="scientific">Saxibacter everestensis</name>
    <dbReference type="NCBI Taxonomy" id="2909229"/>
    <lineage>
        <taxon>Bacteria</taxon>
        <taxon>Bacillati</taxon>
        <taxon>Actinomycetota</taxon>
        <taxon>Actinomycetes</taxon>
        <taxon>Micrococcales</taxon>
        <taxon>Brevibacteriaceae</taxon>
        <taxon>Saxibacter</taxon>
    </lineage>
</organism>
<dbReference type="InterPro" id="IPR041657">
    <property type="entry name" value="HTH_17"/>
</dbReference>
<proteinExistence type="predicted"/>
<evidence type="ECO:0000313" key="3">
    <source>
        <dbReference type="Proteomes" id="UP001209083"/>
    </source>
</evidence>
<reference evidence="2 3" key="1">
    <citation type="submission" date="2023-05" db="EMBL/GenBank/DDBJ databases">
        <title>Lithophilousrod everest ZFBP1038 complete genpme.</title>
        <authorList>
            <person name="Tian M."/>
        </authorList>
    </citation>
    <scope>NUCLEOTIDE SEQUENCE [LARGE SCALE GENOMIC DNA]</scope>
    <source>
        <strain evidence="2 3">ZFBP1038</strain>
    </source>
</reference>
<dbReference type="Gene3D" id="1.10.10.10">
    <property type="entry name" value="Winged helix-like DNA-binding domain superfamily/Winged helix DNA-binding domain"/>
    <property type="match status" value="1"/>
</dbReference>